<dbReference type="SUPFAM" id="SSF52540">
    <property type="entry name" value="P-loop containing nucleoside triphosphate hydrolases"/>
    <property type="match status" value="2"/>
</dbReference>
<dbReference type="InterPro" id="IPR000330">
    <property type="entry name" value="SNF2_N"/>
</dbReference>
<dbReference type="Gene3D" id="3.40.50.10810">
    <property type="entry name" value="Tandem AAA-ATPase domain"/>
    <property type="match status" value="1"/>
</dbReference>
<dbReference type="SMART" id="SM00487">
    <property type="entry name" value="DEXDc"/>
    <property type="match status" value="1"/>
</dbReference>
<feature type="domain" description="Helicase ATP-binding" evidence="5">
    <location>
        <begin position="899"/>
        <end position="1051"/>
    </location>
</feature>
<dbReference type="VEuPathDB" id="MicrosporidiaDB:NEDG_00111"/>
<evidence type="ECO:0000256" key="1">
    <source>
        <dbReference type="ARBA" id="ARBA00022741"/>
    </source>
</evidence>
<dbReference type="Pfam" id="PF00271">
    <property type="entry name" value="Helicase_C"/>
    <property type="match status" value="1"/>
</dbReference>
<keyword evidence="8" id="KW-1185">Reference proteome</keyword>
<dbReference type="InterPro" id="IPR038718">
    <property type="entry name" value="SNF2-like_sf"/>
</dbReference>
<keyword evidence="2" id="KW-0378">Hydrolase</keyword>
<dbReference type="GO" id="GO:0005524">
    <property type="term" value="F:ATP binding"/>
    <property type="evidence" value="ECO:0007669"/>
    <property type="project" value="InterPro"/>
</dbReference>
<keyword evidence="3" id="KW-0067">ATP-binding</keyword>
<dbReference type="OrthoDB" id="448448at2759"/>
<sequence>MASVEKLFKAIKDAPSKGVKRHITHEIVTTYCGVQGLTGTMMSEAHALSVSTSWEDRVAGSRIIEEMVRQGTLPDAFAPQASPVSLDLKKVMAGPKYLASFYDCAAAVPAGKDFIDLDDHNVVLSLSNIAMPGVPKRDESAAKRKKGKEQAVAEEVREIDSAEVFYREVLANLSSFVWEHRHGAAQMVLGIVRGMSQREAELLTTETLEVNDFLRPLLTTLTMDRFNDYEMDNAVSPVRETIAKALKEMALFTTAAGLKEIVHLLIDLCKYEDWQAKYSGLIGIKYCQEVISPKAMPEIVKSIVAISVDLLSDLDEDVKGIAAFLLTGILEQCGGKSTRAEIEEFMEIDTVVDMCWEALEEEEDLAVAKAKIIHLLEKIESLGFSLQEIDAPKYLSLLRLLRCSIDSVRLAVLSLLKSTQVVLPHDALSAVLFSLLMEEEPEIRSAHRDVIGQIVQSLPTPTPPQVTAIVAAFLGSICHVYTHGSASIKTGSLVVIGERDLGATSDGCKVLGEEKVFEGRMALFEALVSTEKLWRACSAFFLEEKPSPFFVLFRAQAAALLSLADQPGARESAAELRKAMRQSQGGVEENRTDTNRGCYALMRMLEGEPESEDASSLLYLFNINPNTPVLTAMAKVISKCPARFESFFQLVVDCVCAREEAAAAEAAAETADTETPPSKRPKVSKDVPEPVEERWRMLALFKVLGNTFLETEAFAALARNVPKTCTFLKSTIECFTDMSVLSRVLSYATEHLNVEVVRYLVEKVSEHNETFVLAMASKLQEIRAEKTKDHRAFLSFLDKLIPFSRPEMLVPLVFPLIETMNTTFSEAGVRELGTKAFSSVVPVMHLRGEVKCSSDAFRDVLARDRERIRKLSVKEDVTTDVTMNVTLREYQKKGVEWIHFLKKSSLSGMLCDDMGLGKTVQVLALLAHEKLHLPAQAFKVLVLCPSALTGHWHAEISANFPTLTSTTIQDFSGAGICVSSYDKFRLSAEAFSSVEWFYLVLDEGHLIKNASTLLHSRVKSIGASHKLLLSGTPIQNSVSELWALFDVLMPGYLGTDKEFAREYLKPIMRGREGKGTAREGDLAKEKLEALHKRVLPFMLRRMKEAVLSDLPPKVIKDVFVSMKEVQKSIYEDVSSGSTCSGQYGDVSASSGNFAHLSRLIKICSHPSLLTPGDVSTTGLAKKYTPKEMKESHSGKVAALIDLLKVMIPSCKVLLFCQYKTTIDFLERCVQASLPELKTSRLDGTVKGDERAGLAKRFNASPEIGLMYLTTHAGGLGLNLTGADVVIFFEHDWNPMMDLQAMDRAHRLGQKKSVSVFRLITKGTIEESIMTLQMFKKYISKSVVNQQNVEIESMDTANVLERFGKAQVPSESTNRADEYQDFI</sequence>
<dbReference type="Pfam" id="PF00176">
    <property type="entry name" value="SNF2-rel_dom"/>
    <property type="match status" value="1"/>
</dbReference>
<dbReference type="GeneID" id="93646461"/>
<dbReference type="CDD" id="cd18793">
    <property type="entry name" value="SF2_C_SNF"/>
    <property type="match status" value="1"/>
</dbReference>
<dbReference type="Gene3D" id="3.40.50.300">
    <property type="entry name" value="P-loop containing nucleotide triphosphate hydrolases"/>
    <property type="match status" value="1"/>
</dbReference>
<dbReference type="GO" id="GO:0016887">
    <property type="term" value="F:ATP hydrolysis activity"/>
    <property type="evidence" value="ECO:0007669"/>
    <property type="project" value="InterPro"/>
</dbReference>
<dbReference type="RefSeq" id="XP_067545237.1">
    <property type="nucleotide sequence ID" value="XM_067687529.1"/>
</dbReference>
<evidence type="ECO:0000256" key="4">
    <source>
        <dbReference type="SAM" id="MobiDB-lite"/>
    </source>
</evidence>
<evidence type="ECO:0000259" key="5">
    <source>
        <dbReference type="PROSITE" id="PS51192"/>
    </source>
</evidence>
<keyword evidence="1" id="KW-0547">Nucleotide-binding</keyword>
<evidence type="ECO:0000313" key="7">
    <source>
        <dbReference type="EMBL" id="OAG31636.1"/>
    </source>
</evidence>
<dbReference type="InterPro" id="IPR014001">
    <property type="entry name" value="Helicase_ATP-bd"/>
</dbReference>
<dbReference type="SUPFAM" id="SSF48371">
    <property type="entry name" value="ARM repeat"/>
    <property type="match status" value="1"/>
</dbReference>
<dbReference type="InterPro" id="IPR044972">
    <property type="entry name" value="Mot1"/>
</dbReference>
<dbReference type="PROSITE" id="PS51194">
    <property type="entry name" value="HELICASE_CTER"/>
    <property type="match status" value="1"/>
</dbReference>
<dbReference type="InterPro" id="IPR011989">
    <property type="entry name" value="ARM-like"/>
</dbReference>
<feature type="domain" description="Helicase C-terminal" evidence="6">
    <location>
        <begin position="1198"/>
        <end position="1356"/>
    </location>
</feature>
<gene>
    <name evidence="7" type="ORF">NEDG_00111</name>
</gene>
<dbReference type="Proteomes" id="UP000185944">
    <property type="component" value="Unassembled WGS sequence"/>
</dbReference>
<dbReference type="PROSITE" id="PS51192">
    <property type="entry name" value="HELICASE_ATP_BIND_1"/>
    <property type="match status" value="1"/>
</dbReference>
<dbReference type="InterPro" id="IPR027417">
    <property type="entry name" value="P-loop_NTPase"/>
</dbReference>
<dbReference type="PANTHER" id="PTHR36498:SF1">
    <property type="entry name" value="TATA-BINDING PROTEIN-ASSOCIATED FACTOR 172"/>
    <property type="match status" value="1"/>
</dbReference>
<dbReference type="PANTHER" id="PTHR36498">
    <property type="entry name" value="TATA-BINDING PROTEIN-ASSOCIATED FACTOR 172"/>
    <property type="match status" value="1"/>
</dbReference>
<evidence type="ECO:0000256" key="3">
    <source>
        <dbReference type="ARBA" id="ARBA00022840"/>
    </source>
</evidence>
<dbReference type="GO" id="GO:0017025">
    <property type="term" value="F:TBP-class protein binding"/>
    <property type="evidence" value="ECO:0007669"/>
    <property type="project" value="InterPro"/>
</dbReference>
<reference evidence="7 8" key="1">
    <citation type="submission" date="2016-02" db="EMBL/GenBank/DDBJ databases">
        <title>Discovery of a natural microsporidian pathogen with a broad tissue tropism in Caenorhabditis elegans.</title>
        <authorList>
            <person name="Luallen R.J."/>
            <person name="Reinke A.W."/>
            <person name="Tong L."/>
            <person name="Botts M.R."/>
            <person name="Felix M.-A."/>
            <person name="Troemel E.R."/>
        </authorList>
    </citation>
    <scope>NUCLEOTIDE SEQUENCE [LARGE SCALE GENOMIC DNA]</scope>
    <source>
        <strain evidence="7 8">JUm2807</strain>
    </source>
</reference>
<evidence type="ECO:0000259" key="6">
    <source>
        <dbReference type="PROSITE" id="PS51194"/>
    </source>
</evidence>
<dbReference type="InterPro" id="IPR001650">
    <property type="entry name" value="Helicase_C-like"/>
</dbReference>
<dbReference type="InterPro" id="IPR016024">
    <property type="entry name" value="ARM-type_fold"/>
</dbReference>
<feature type="region of interest" description="Disordered" evidence="4">
    <location>
        <begin position="667"/>
        <end position="687"/>
    </location>
</feature>
<protein>
    <submittedName>
        <fullName evidence="7">TATA-binding protein-associated factor</fullName>
    </submittedName>
</protein>
<evidence type="ECO:0000256" key="2">
    <source>
        <dbReference type="ARBA" id="ARBA00022801"/>
    </source>
</evidence>
<dbReference type="Gene3D" id="1.25.10.10">
    <property type="entry name" value="Leucine-rich Repeat Variant"/>
    <property type="match status" value="1"/>
</dbReference>
<dbReference type="SMART" id="SM00490">
    <property type="entry name" value="HELICc"/>
    <property type="match status" value="1"/>
</dbReference>
<dbReference type="InterPro" id="IPR049730">
    <property type="entry name" value="SNF2/RAD54-like_C"/>
</dbReference>
<evidence type="ECO:0000313" key="8">
    <source>
        <dbReference type="Proteomes" id="UP000185944"/>
    </source>
</evidence>
<proteinExistence type="predicted"/>
<comment type="caution">
    <text evidence="7">The sequence shown here is derived from an EMBL/GenBank/DDBJ whole genome shotgun (WGS) entry which is preliminary data.</text>
</comment>
<dbReference type="STRING" id="1805483.A0A177EIT6"/>
<accession>A0A177EIT6</accession>
<organism evidence="7 8">
    <name type="scientific">Nematocida displodere</name>
    <dbReference type="NCBI Taxonomy" id="1805483"/>
    <lineage>
        <taxon>Eukaryota</taxon>
        <taxon>Fungi</taxon>
        <taxon>Fungi incertae sedis</taxon>
        <taxon>Microsporidia</taxon>
        <taxon>Nematocida</taxon>
    </lineage>
</organism>
<dbReference type="EMBL" id="LTDL01000014">
    <property type="protein sequence ID" value="OAG31636.1"/>
    <property type="molecule type" value="Genomic_DNA"/>
</dbReference>
<dbReference type="GO" id="GO:0003677">
    <property type="term" value="F:DNA binding"/>
    <property type="evidence" value="ECO:0007669"/>
    <property type="project" value="InterPro"/>
</dbReference>
<name>A0A177EIT6_9MICR</name>